<evidence type="ECO:0000256" key="1">
    <source>
        <dbReference type="ARBA" id="ARBA00004141"/>
    </source>
</evidence>
<dbReference type="PANTHER" id="PTHR30249:SF0">
    <property type="entry name" value="PLASTIDAL GLYCOLATE_GLYCERATE TRANSLOCATOR 1, CHLOROPLASTIC"/>
    <property type="match status" value="1"/>
</dbReference>
<organism evidence="6 7">
    <name type="scientific">Azohydromonas lata</name>
    <dbReference type="NCBI Taxonomy" id="45677"/>
    <lineage>
        <taxon>Bacteria</taxon>
        <taxon>Pseudomonadati</taxon>
        <taxon>Pseudomonadota</taxon>
        <taxon>Betaproteobacteria</taxon>
        <taxon>Burkholderiales</taxon>
        <taxon>Sphaerotilaceae</taxon>
        <taxon>Azohydromonas</taxon>
    </lineage>
</organism>
<sequence length="227" mass="23141">MSGAALLWPLLTLVAYAAALWLYRRSHHHLLCLPVLTGTAMVVGLLALTGTGYPAYAQATKALRWLSGPAVIALAVPLYRQMAQLRRQAVPLLLSLVAGCATAVLSTLALARLLGAPHEVALSLAPKSATMPIAMAAAERAGGIAALAAMAVVATGVLGTLLAGPVFKRLRVEDGDVQAFTLGLAAHAIGVARTLQARPEAAAFAALAMSANGVLTACLVAVVAGWV</sequence>
<feature type="transmembrane region" description="Helical" evidence="5">
    <location>
        <begin position="6"/>
        <end position="23"/>
    </location>
</feature>
<keyword evidence="7" id="KW-1185">Reference proteome</keyword>
<protein>
    <submittedName>
        <fullName evidence="6">LrgB family protein</fullName>
    </submittedName>
</protein>
<comment type="subcellular location">
    <subcellularLocation>
        <location evidence="1">Membrane</location>
        <topology evidence="1">Multi-pass membrane protein</topology>
    </subcellularLocation>
</comment>
<gene>
    <name evidence="6" type="ORF">SM757_28040</name>
</gene>
<evidence type="ECO:0000256" key="5">
    <source>
        <dbReference type="SAM" id="Phobius"/>
    </source>
</evidence>
<dbReference type="InterPro" id="IPR007300">
    <property type="entry name" value="CidB/LrgB"/>
</dbReference>
<dbReference type="EMBL" id="JAXOJX010000069">
    <property type="protein sequence ID" value="MDZ5460438.1"/>
    <property type="molecule type" value="Genomic_DNA"/>
</dbReference>
<evidence type="ECO:0000256" key="2">
    <source>
        <dbReference type="ARBA" id="ARBA00022692"/>
    </source>
</evidence>
<reference evidence="6 7" key="1">
    <citation type="submission" date="2023-11" db="EMBL/GenBank/DDBJ databases">
        <title>Draft genome of Azohydromonas lata strain H1 (DSM1123), a polyhydroxyalkanoate producer.</title>
        <authorList>
            <person name="Traversa D."/>
            <person name="D'Addabbo P."/>
            <person name="Pazzani C."/>
            <person name="Manzari C."/>
            <person name="Chiara M."/>
            <person name="Scrascia M."/>
        </authorList>
    </citation>
    <scope>NUCLEOTIDE SEQUENCE [LARGE SCALE GENOMIC DNA]</scope>
    <source>
        <strain evidence="6 7">H1</strain>
    </source>
</reference>
<accession>A0ABU5ING9</accession>
<proteinExistence type="predicted"/>
<feature type="transmembrane region" description="Helical" evidence="5">
    <location>
        <begin position="144"/>
        <end position="167"/>
    </location>
</feature>
<dbReference type="Proteomes" id="UP001293718">
    <property type="component" value="Unassembled WGS sequence"/>
</dbReference>
<dbReference type="Pfam" id="PF04172">
    <property type="entry name" value="LrgB"/>
    <property type="match status" value="1"/>
</dbReference>
<feature type="transmembrane region" description="Helical" evidence="5">
    <location>
        <begin position="201"/>
        <end position="226"/>
    </location>
</feature>
<dbReference type="PANTHER" id="PTHR30249">
    <property type="entry name" value="PUTATIVE SEROTONIN TRANSPORTER"/>
    <property type="match status" value="1"/>
</dbReference>
<keyword evidence="4 5" id="KW-0472">Membrane</keyword>
<keyword evidence="2 5" id="KW-0812">Transmembrane</keyword>
<evidence type="ECO:0000313" key="6">
    <source>
        <dbReference type="EMBL" id="MDZ5460438.1"/>
    </source>
</evidence>
<comment type="caution">
    <text evidence="6">The sequence shown here is derived from an EMBL/GenBank/DDBJ whole genome shotgun (WGS) entry which is preliminary data.</text>
</comment>
<feature type="transmembrane region" description="Helical" evidence="5">
    <location>
        <begin position="92"/>
        <end position="114"/>
    </location>
</feature>
<feature type="transmembrane region" description="Helical" evidence="5">
    <location>
        <begin position="62"/>
        <end position="80"/>
    </location>
</feature>
<keyword evidence="3 5" id="KW-1133">Transmembrane helix</keyword>
<evidence type="ECO:0000313" key="7">
    <source>
        <dbReference type="Proteomes" id="UP001293718"/>
    </source>
</evidence>
<evidence type="ECO:0000256" key="3">
    <source>
        <dbReference type="ARBA" id="ARBA00022989"/>
    </source>
</evidence>
<dbReference type="RefSeq" id="WP_322467891.1">
    <property type="nucleotide sequence ID" value="NZ_JAXOJX010000069.1"/>
</dbReference>
<feature type="transmembrane region" description="Helical" evidence="5">
    <location>
        <begin position="30"/>
        <end position="56"/>
    </location>
</feature>
<evidence type="ECO:0000256" key="4">
    <source>
        <dbReference type="ARBA" id="ARBA00023136"/>
    </source>
</evidence>
<name>A0ABU5ING9_9BURK</name>